<feature type="compositionally biased region" description="Polar residues" evidence="1">
    <location>
        <begin position="264"/>
        <end position="274"/>
    </location>
</feature>
<feature type="region of interest" description="Disordered" evidence="1">
    <location>
        <begin position="321"/>
        <end position="367"/>
    </location>
</feature>
<feature type="compositionally biased region" description="Polar residues" evidence="1">
    <location>
        <begin position="132"/>
        <end position="155"/>
    </location>
</feature>
<dbReference type="PANTHER" id="PTHR14918:SF3">
    <property type="entry name" value="KICSTOR COMPLEX PROTEIN SZT2"/>
    <property type="match status" value="1"/>
</dbReference>
<gene>
    <name evidence="2" type="primary">SZT2_2</name>
    <name evidence="2" type="ORF">OS493_008631</name>
</gene>
<feature type="compositionally biased region" description="Basic and acidic residues" evidence="1">
    <location>
        <begin position="205"/>
        <end position="236"/>
    </location>
</feature>
<feature type="compositionally biased region" description="Basic and acidic residues" evidence="1">
    <location>
        <begin position="926"/>
        <end position="948"/>
    </location>
</feature>
<organism evidence="2 3">
    <name type="scientific">Desmophyllum pertusum</name>
    <dbReference type="NCBI Taxonomy" id="174260"/>
    <lineage>
        <taxon>Eukaryota</taxon>
        <taxon>Metazoa</taxon>
        <taxon>Cnidaria</taxon>
        <taxon>Anthozoa</taxon>
        <taxon>Hexacorallia</taxon>
        <taxon>Scleractinia</taxon>
        <taxon>Caryophylliina</taxon>
        <taxon>Caryophylliidae</taxon>
        <taxon>Desmophyllum</taxon>
    </lineage>
</organism>
<feature type="compositionally biased region" description="Low complexity" evidence="1">
    <location>
        <begin position="1185"/>
        <end position="1196"/>
    </location>
</feature>
<proteinExistence type="predicted"/>
<feature type="compositionally biased region" description="Polar residues" evidence="1">
    <location>
        <begin position="326"/>
        <end position="338"/>
    </location>
</feature>
<feature type="region of interest" description="Disordered" evidence="1">
    <location>
        <begin position="1180"/>
        <end position="1211"/>
    </location>
</feature>
<dbReference type="PANTHER" id="PTHR14918">
    <property type="entry name" value="KICSTOR COMPLEX PROTEIN SZT2"/>
    <property type="match status" value="1"/>
</dbReference>
<name>A0A9W9ZRE3_9CNID</name>
<dbReference type="InterPro" id="IPR033228">
    <property type="entry name" value="SZT2"/>
</dbReference>
<evidence type="ECO:0000313" key="2">
    <source>
        <dbReference type="EMBL" id="KAJ7386497.1"/>
    </source>
</evidence>
<feature type="compositionally biased region" description="Basic and acidic residues" evidence="1">
    <location>
        <begin position="800"/>
        <end position="847"/>
    </location>
</feature>
<keyword evidence="3" id="KW-1185">Reference proteome</keyword>
<reference evidence="2" key="1">
    <citation type="submission" date="2023-01" db="EMBL/GenBank/DDBJ databases">
        <title>Genome assembly of the deep-sea coral Lophelia pertusa.</title>
        <authorList>
            <person name="Herrera S."/>
            <person name="Cordes E."/>
        </authorList>
    </citation>
    <scope>NUCLEOTIDE SEQUENCE</scope>
    <source>
        <strain evidence="2">USNM1676648</strain>
        <tissue evidence="2">Polyp</tissue>
    </source>
</reference>
<feature type="compositionally biased region" description="Basic and acidic residues" evidence="1">
    <location>
        <begin position="855"/>
        <end position="874"/>
    </location>
</feature>
<feature type="region of interest" description="Disordered" evidence="1">
    <location>
        <begin position="57"/>
        <end position="283"/>
    </location>
</feature>
<dbReference type="OrthoDB" id="43547at2759"/>
<feature type="region of interest" description="Disordered" evidence="1">
    <location>
        <begin position="760"/>
        <end position="874"/>
    </location>
</feature>
<accession>A0A9W9ZRE3</accession>
<dbReference type="EMBL" id="MU825876">
    <property type="protein sequence ID" value="KAJ7386497.1"/>
    <property type="molecule type" value="Genomic_DNA"/>
</dbReference>
<protein>
    <submittedName>
        <fullName evidence="2">KICSTOR complex protein szt2</fullName>
    </submittedName>
</protein>
<feature type="compositionally biased region" description="Basic and acidic residues" evidence="1">
    <location>
        <begin position="770"/>
        <end position="793"/>
    </location>
</feature>
<evidence type="ECO:0000313" key="3">
    <source>
        <dbReference type="Proteomes" id="UP001163046"/>
    </source>
</evidence>
<feature type="compositionally biased region" description="Low complexity" evidence="1">
    <location>
        <begin position="113"/>
        <end position="131"/>
    </location>
</feature>
<evidence type="ECO:0000256" key="1">
    <source>
        <dbReference type="SAM" id="MobiDB-lite"/>
    </source>
</evidence>
<feature type="region of interest" description="Disordered" evidence="1">
    <location>
        <begin position="905"/>
        <end position="952"/>
    </location>
</feature>
<feature type="compositionally biased region" description="Basic and acidic residues" evidence="1">
    <location>
        <begin position="1198"/>
        <end position="1211"/>
    </location>
</feature>
<feature type="compositionally biased region" description="Basic and acidic residues" evidence="1">
    <location>
        <begin position="340"/>
        <end position="365"/>
    </location>
</feature>
<sequence>MVQFAIWERGDIGIDQLAGQLELTLRHALCDLLAEYYLLAAPLSKVPQMYWRSSITRSRSSSAPPSPLPLTPKGPKLGSLTSSEKSSKRQLDFGSQSGFRSRAASFAGHRRTPSAGSHHSTPSSGSTGAPGRTQQNPFLSQRQSVSSLGMVSRQSTVEDEVFQTEAVSPGAVSPGEEAMEISFEGRRSDAQEITESPAKPLEGFVRLEEVKTDDVTPSKDKTAKTTNELKKQERSDPSSTTTTTTASDVEPFPTFETFTAAEIQESQEFTSQPGTPAGTPVSENITFLPKKEELQLPERDNPPSLSSVGFTSGSKGFSFGGADSLSVGQSSDGPSTWQDIEARRRKEEDKQKRRLQFENGERGELHPSLQGLGQDMFSFFRDLGVPSVYCVEGKLINNFASDAFLAELSGLISHLCSDMKPKIYRESPLDSTDGKDSDYPQDLHCLHYYPARQPLKVQDMDESTADKSGKPFTALPNSSHFFVVVGRNVDQWRASLGLEEDLSQEDALGRPRIRTGLQRFKPLDPNAPVPGRMLPDNVSLSSLSVGGVPRQKFLLVTILDKDVTAFTYNWAADLNLTFHKQLHRLLNWSNARCHLTSCLLSQKMGLFHHTLFADINKGKEGKDMNPFCLSANDKDMTLLIRDPGPPSLDRERAMPRQMPPSPNILVFDEVLRDVTPPKPLYHTQYFHNRDLVKRHGYQFQEIRNVQIKKAILAQNLDELYVMWQCRPPHSQISEDKIETLKRSSRLIHHCAAPLLFHPEWRRQRSSTGPENREISPNESPTEEKREEIVERKISRVQKQAGEKKEETIERKISKTQKQTEQKKEEIVERKISRAQKQTEEKKEETIGRKTSKVHIHTDETKKERSVDPTKKAPPCEEAWHQELRSAYMQQYVQYMQSLQFIMVQTRPQSPKQSRRHLGRSAVSLKPRRESSPGDIKRQTSSKDRKDSPPKPLQCYLQRSSPGGIMLMELVFQGCFFIVRLYALGCSQIPSGKTVGMQMCRVFVEDCSRYREYIHLLSFNYDFHLCKAQLYLNGSQRIFNKGYGITHMLKGLLLEYAKCPVFARNRLCNGEISVPCHPGISPQAVFNYLVKNATKYDFSTLPLKTANSTNSSHVLLGTDRVLTNERNSGTKTYDILRDNNEYDISFVVSLKDSMEEGVVTMEYVVLMTSRREMFPKLTLDPRLTKKSPSSSSLSTISGVRKESFPEGMEQEKGSHVRFTVPSSDSSGFLVPYLPSPGEFHKSASSPHLGYEGGSQIFNVTASHSNENIAAQRRVSLPLAANYEESLPENVSQRESRLLTEAFLRARDHLVHIACRAQTHCNRDLLWHRLLAGEPEEEEKDGAKKTRRKSVIRKSNSELSLMKQSWMKSIETLNPGAEQASPPRLSCEEFKQLLSVVGSKPLKDEDPQLIPLLSMRASWYLNLFRVITAKFPDTHRSFTGEDSTVHYLAILNPDCPDMFVLLYVDENNDSAEISVVFREDLTDDNGPLHESRLLNKKTRSHVYSVINAMCFHLWTSLLPA</sequence>
<comment type="caution">
    <text evidence="2">The sequence shown here is derived from an EMBL/GenBank/DDBJ whole genome shotgun (WGS) entry which is preliminary data.</text>
</comment>
<dbReference type="GO" id="GO:0005777">
    <property type="term" value="C:peroxisome"/>
    <property type="evidence" value="ECO:0007669"/>
    <property type="project" value="InterPro"/>
</dbReference>
<dbReference type="Proteomes" id="UP001163046">
    <property type="component" value="Unassembled WGS sequence"/>
</dbReference>